<sequence length="98" mass="10330">MKATQQRIALGTAYKGDLSAVSLARLLVPGIGQRTKRDLLLRSGPSTGPAFRRPPRGALRLGGDARPASHSSVLLRGSEGSDTPLSSEGEKRHIGSEQ</sequence>
<evidence type="ECO:0000313" key="2">
    <source>
        <dbReference type="EMBL" id="ELK30848.1"/>
    </source>
</evidence>
<reference evidence="3" key="1">
    <citation type="journal article" date="2013" name="Science">
        <title>Comparative analysis of bat genomes provides insight into the evolution of flight and immunity.</title>
        <authorList>
            <person name="Zhang G."/>
            <person name="Cowled C."/>
            <person name="Shi Z."/>
            <person name="Huang Z."/>
            <person name="Bishop-Lilly K.A."/>
            <person name="Fang X."/>
            <person name="Wynne J.W."/>
            <person name="Xiong Z."/>
            <person name="Baker M.L."/>
            <person name="Zhao W."/>
            <person name="Tachedjian M."/>
            <person name="Zhu Y."/>
            <person name="Zhou P."/>
            <person name="Jiang X."/>
            <person name="Ng J."/>
            <person name="Yang L."/>
            <person name="Wu L."/>
            <person name="Xiao J."/>
            <person name="Feng Y."/>
            <person name="Chen Y."/>
            <person name="Sun X."/>
            <person name="Zhang Y."/>
            <person name="Marsh G.A."/>
            <person name="Crameri G."/>
            <person name="Broder C.C."/>
            <person name="Frey K.G."/>
            <person name="Wang L.F."/>
            <person name="Wang J."/>
        </authorList>
    </citation>
    <scope>NUCLEOTIDE SEQUENCE [LARGE SCALE GENOMIC DNA]</scope>
</reference>
<accession>L5LZF4</accession>
<feature type="compositionally biased region" description="Low complexity" evidence="1">
    <location>
        <begin position="48"/>
        <end position="62"/>
    </location>
</feature>
<gene>
    <name evidence="2" type="ORF">MDA_GLEAN10024829</name>
</gene>
<proteinExistence type="predicted"/>
<keyword evidence="3" id="KW-1185">Reference proteome</keyword>
<dbReference type="AlphaFoldDB" id="L5LZF4"/>
<name>L5LZF4_MYODS</name>
<protein>
    <submittedName>
        <fullName evidence="2">Uncharacterized protein</fullName>
    </submittedName>
</protein>
<dbReference type="Proteomes" id="UP000010556">
    <property type="component" value="Unassembled WGS sequence"/>
</dbReference>
<evidence type="ECO:0000313" key="3">
    <source>
        <dbReference type="Proteomes" id="UP000010556"/>
    </source>
</evidence>
<dbReference type="EMBL" id="KB106585">
    <property type="protein sequence ID" value="ELK30848.1"/>
    <property type="molecule type" value="Genomic_DNA"/>
</dbReference>
<evidence type="ECO:0000256" key="1">
    <source>
        <dbReference type="SAM" id="MobiDB-lite"/>
    </source>
</evidence>
<organism evidence="2 3">
    <name type="scientific">Myotis davidii</name>
    <name type="common">David's myotis</name>
    <dbReference type="NCBI Taxonomy" id="225400"/>
    <lineage>
        <taxon>Eukaryota</taxon>
        <taxon>Metazoa</taxon>
        <taxon>Chordata</taxon>
        <taxon>Craniata</taxon>
        <taxon>Vertebrata</taxon>
        <taxon>Euteleostomi</taxon>
        <taxon>Mammalia</taxon>
        <taxon>Eutheria</taxon>
        <taxon>Laurasiatheria</taxon>
        <taxon>Chiroptera</taxon>
        <taxon>Yangochiroptera</taxon>
        <taxon>Vespertilionidae</taxon>
        <taxon>Myotis</taxon>
    </lineage>
</organism>
<feature type="compositionally biased region" description="Basic and acidic residues" evidence="1">
    <location>
        <begin position="88"/>
        <end position="98"/>
    </location>
</feature>
<feature type="region of interest" description="Disordered" evidence="1">
    <location>
        <begin position="38"/>
        <end position="98"/>
    </location>
</feature>